<dbReference type="Proteomes" id="UP000809789">
    <property type="component" value="Unassembled WGS sequence"/>
</dbReference>
<comment type="caution">
    <text evidence="1">The sequence shown here is derived from an EMBL/GenBank/DDBJ whole genome shotgun (WGS) entry which is preliminary data.</text>
</comment>
<name>A0A8K0KVH7_9PEZI</name>
<dbReference type="EMBL" id="JAESVG020000009">
    <property type="protein sequence ID" value="KAG8624806.1"/>
    <property type="molecule type" value="Genomic_DNA"/>
</dbReference>
<accession>A0A8K0KVH7</accession>
<organism evidence="1 2">
    <name type="scientific">Elsinoe batatas</name>
    <dbReference type="NCBI Taxonomy" id="2601811"/>
    <lineage>
        <taxon>Eukaryota</taxon>
        <taxon>Fungi</taxon>
        <taxon>Dikarya</taxon>
        <taxon>Ascomycota</taxon>
        <taxon>Pezizomycotina</taxon>
        <taxon>Dothideomycetes</taxon>
        <taxon>Dothideomycetidae</taxon>
        <taxon>Myriangiales</taxon>
        <taxon>Elsinoaceae</taxon>
        <taxon>Elsinoe</taxon>
    </lineage>
</organism>
<dbReference type="AlphaFoldDB" id="A0A8K0KVH7"/>
<sequence>MAQETIEIPDGKSSDVDVMTSTPPLHLNILDLPAEIRRQVYYMCIEVDMLPEEFGDNYWHAFGWTMEIHINWSAQRQIFDFEANNGKAPATLAALTRTCHMVLEEANPILYHDIVANVTEIQLSAPWSSNVAMADERFKWIRMLTVHLNPFRQFSQRFENVMPAFFWGEYLERLSLEIGYECSYTANDMNPCEIMEIGGAVEVCDLAKIWPKIRCKREVDIAQCIWEVEPLHAAETERLEAMKKE</sequence>
<evidence type="ECO:0000313" key="1">
    <source>
        <dbReference type="EMBL" id="KAG8624806.1"/>
    </source>
</evidence>
<reference evidence="1" key="1">
    <citation type="submission" date="2021-07" db="EMBL/GenBank/DDBJ databases">
        <title>Elsinoe batatas strain:CRI-CJ2 Genome sequencing and assembly.</title>
        <authorList>
            <person name="Huang L."/>
        </authorList>
    </citation>
    <scope>NUCLEOTIDE SEQUENCE</scope>
    <source>
        <strain evidence="1">CRI-CJ2</strain>
    </source>
</reference>
<dbReference type="OrthoDB" id="62952at2759"/>
<keyword evidence="2" id="KW-1185">Reference proteome</keyword>
<proteinExistence type="predicted"/>
<evidence type="ECO:0000313" key="2">
    <source>
        <dbReference type="Proteomes" id="UP000809789"/>
    </source>
</evidence>
<protein>
    <submittedName>
        <fullName evidence="1">Uncharacterized protein</fullName>
    </submittedName>
</protein>
<gene>
    <name evidence="1" type="ORF">KVT40_007873</name>
</gene>